<dbReference type="SMART" id="SM00259">
    <property type="entry name" value="ZnF_A20"/>
    <property type="match status" value="1"/>
</dbReference>
<organism evidence="7 8">
    <name type="scientific">Lolium multiflorum</name>
    <name type="common">Italian ryegrass</name>
    <name type="synonym">Lolium perenne subsp. multiflorum</name>
    <dbReference type="NCBI Taxonomy" id="4521"/>
    <lineage>
        <taxon>Eukaryota</taxon>
        <taxon>Viridiplantae</taxon>
        <taxon>Streptophyta</taxon>
        <taxon>Embryophyta</taxon>
        <taxon>Tracheophyta</taxon>
        <taxon>Spermatophyta</taxon>
        <taxon>Magnoliopsida</taxon>
        <taxon>Liliopsida</taxon>
        <taxon>Poales</taxon>
        <taxon>Poaceae</taxon>
        <taxon>BOP clade</taxon>
        <taxon>Pooideae</taxon>
        <taxon>Poodae</taxon>
        <taxon>Poeae</taxon>
        <taxon>Poeae Chloroplast Group 2 (Poeae type)</taxon>
        <taxon>Loliodinae</taxon>
        <taxon>Loliinae</taxon>
        <taxon>Lolium</taxon>
    </lineage>
</organism>
<dbReference type="Gene3D" id="4.10.1110.10">
    <property type="entry name" value="AN1-like Zinc finger"/>
    <property type="match status" value="1"/>
</dbReference>
<dbReference type="PROSITE" id="PS51036">
    <property type="entry name" value="ZF_A20"/>
    <property type="match status" value="1"/>
</dbReference>
<evidence type="ECO:0000256" key="2">
    <source>
        <dbReference type="ARBA" id="ARBA00022723"/>
    </source>
</evidence>
<keyword evidence="5" id="KW-0346">Stress response</keyword>
<dbReference type="SUPFAM" id="SSF57716">
    <property type="entry name" value="Glucocorticoid receptor-like (DNA-binding domain)"/>
    <property type="match status" value="1"/>
</dbReference>
<evidence type="ECO:0000256" key="1">
    <source>
        <dbReference type="ARBA" id="ARBA00003732"/>
    </source>
</evidence>
<dbReference type="InterPro" id="IPR002653">
    <property type="entry name" value="Znf_A20"/>
</dbReference>
<comment type="function">
    <text evidence="1">May be involved in environmental stress response.</text>
</comment>
<dbReference type="PANTHER" id="PTHR10634">
    <property type="entry name" value="AN1-TYPE ZINC FINGER PROTEIN"/>
    <property type="match status" value="1"/>
</dbReference>
<evidence type="ECO:0000313" key="8">
    <source>
        <dbReference type="Proteomes" id="UP001231189"/>
    </source>
</evidence>
<comment type="caution">
    <text evidence="7">The sequence shown here is derived from an EMBL/GenBank/DDBJ whole genome shotgun (WGS) entry which is preliminary data.</text>
</comment>
<evidence type="ECO:0000256" key="3">
    <source>
        <dbReference type="ARBA" id="ARBA00022771"/>
    </source>
</evidence>
<keyword evidence="8" id="KW-1185">Reference proteome</keyword>
<dbReference type="PANTHER" id="PTHR10634:SF98">
    <property type="entry name" value="ZINC FINGER A20 AND AN1 DOMAIN-CONTAINING STRESS-ASSOCIATED PROTEIN 3"/>
    <property type="match status" value="1"/>
</dbReference>
<feature type="domain" description="A20-type" evidence="6">
    <location>
        <begin position="7"/>
        <end position="41"/>
    </location>
</feature>
<dbReference type="GO" id="GO:0003677">
    <property type="term" value="F:DNA binding"/>
    <property type="evidence" value="ECO:0007669"/>
    <property type="project" value="InterPro"/>
</dbReference>
<dbReference type="Proteomes" id="UP001231189">
    <property type="component" value="Unassembled WGS sequence"/>
</dbReference>
<dbReference type="AlphaFoldDB" id="A0AAD8THI2"/>
<dbReference type="GO" id="GO:0008270">
    <property type="term" value="F:zinc ion binding"/>
    <property type="evidence" value="ECO:0007669"/>
    <property type="project" value="UniProtKB-KW"/>
</dbReference>
<proteinExistence type="predicted"/>
<reference evidence="7" key="1">
    <citation type="submission" date="2023-07" db="EMBL/GenBank/DDBJ databases">
        <title>A chromosome-level genome assembly of Lolium multiflorum.</title>
        <authorList>
            <person name="Chen Y."/>
            <person name="Copetti D."/>
            <person name="Kolliker R."/>
            <person name="Studer B."/>
        </authorList>
    </citation>
    <scope>NUCLEOTIDE SEQUENCE</scope>
    <source>
        <strain evidence="7">02402/16</strain>
        <tissue evidence="7">Leaf</tissue>
    </source>
</reference>
<evidence type="ECO:0000256" key="5">
    <source>
        <dbReference type="ARBA" id="ARBA00023016"/>
    </source>
</evidence>
<dbReference type="SUPFAM" id="SSF118310">
    <property type="entry name" value="AN1-like Zinc finger"/>
    <property type="match status" value="1"/>
</dbReference>
<name>A0AAD8THI2_LOLMU</name>
<keyword evidence="3" id="KW-0863">Zinc-finger</keyword>
<dbReference type="InterPro" id="IPR035896">
    <property type="entry name" value="AN1-like_Znf"/>
</dbReference>
<gene>
    <name evidence="7" type="ORF">QYE76_042650</name>
</gene>
<evidence type="ECO:0000313" key="7">
    <source>
        <dbReference type="EMBL" id="KAK1681802.1"/>
    </source>
</evidence>
<sequence length="120" mass="12676">MAARQLTGPAAPCASGCGFFGNPATRSLCSKCYVERQQLDLVAFDEAVKSSLPSLTIKPTKENPCEASRKKAGLQGFRCPCGGAYCITAPGATTPAPMKACLATRRPSWRRLESTSIFSG</sequence>
<dbReference type="InterPro" id="IPR050652">
    <property type="entry name" value="AN1_A20_ZnFinger"/>
</dbReference>
<dbReference type="EMBL" id="JAUUTY010000002">
    <property type="protein sequence ID" value="KAK1681802.1"/>
    <property type="molecule type" value="Genomic_DNA"/>
</dbReference>
<accession>A0AAD8THI2</accession>
<keyword evidence="4" id="KW-0862">Zinc</keyword>
<dbReference type="Gene3D" id="4.10.240.30">
    <property type="match status" value="1"/>
</dbReference>
<keyword evidence="2" id="KW-0479">Metal-binding</keyword>
<evidence type="ECO:0000259" key="6">
    <source>
        <dbReference type="PROSITE" id="PS51036"/>
    </source>
</evidence>
<dbReference type="Pfam" id="PF01754">
    <property type="entry name" value="zf-A20"/>
    <property type="match status" value="1"/>
</dbReference>
<evidence type="ECO:0000256" key="4">
    <source>
        <dbReference type="ARBA" id="ARBA00022833"/>
    </source>
</evidence>
<protein>
    <recommendedName>
        <fullName evidence="6">A20-type domain-containing protein</fullName>
    </recommendedName>
</protein>